<sequence length="579" mass="63431">MAPAPFGSAKQLISVKPAIPFGSGTTAGKDMPAFSFSTATASPVFAQARKSSDLKAADAKPTSPKPVSPKQATPSASVFKPSSLKPPKSPATSAGSASVLKKSPVIAEKHVSFAATLVKQSEPVKRSSAEELAEARKLAEDNQKKIDDEHRAKRAEKEKKAVDEKERAVKEQRVEEREERRRIREHKHREEEERRAEKKRRAELRKDLQRMSNDMISNQFVSTINKFDGELEQFRTSLQRSRRTIRRVCNTALPPIEIDESVTKLASATVRLESLKISDIGTWDSFASVLAEALSQVRDDIEATRVGMRDEQVEMSRVDARGAEIERILASANSMRAAPNATVDGGMNPLEREIRRQMRTSLISVKEESEKASQFLEAQEAKHAGSAGLLGISLQGTSPEYIDRKINSIADALEKNSDVIDRLSQELDEMGVARLSAADIEMSSGYASEILDQPVLQSLQTDPATSLEPAVGQDASRGTLSRSAASMFIETRHRRTLVKDALTSKARGPVVVLAAKMSQAKPFLAMDSEDSVVPEPLPLPNMERYVKAFGMLSIDEQGGICGGSEVNNRDDTKRAEPSQ</sequence>
<keyword evidence="2" id="KW-1185">Reference proteome</keyword>
<accession>A0ACC1JH13</accession>
<gene>
    <name evidence="1" type="ORF">FBU59_000386</name>
</gene>
<protein>
    <submittedName>
        <fullName evidence="1">Uncharacterized protein</fullName>
    </submittedName>
</protein>
<name>A0ACC1JH13_9FUNG</name>
<dbReference type="Proteomes" id="UP001150603">
    <property type="component" value="Unassembled WGS sequence"/>
</dbReference>
<dbReference type="EMBL" id="JANBPW010000070">
    <property type="protein sequence ID" value="KAJ1951045.1"/>
    <property type="molecule type" value="Genomic_DNA"/>
</dbReference>
<proteinExistence type="predicted"/>
<comment type="caution">
    <text evidence="1">The sequence shown here is derived from an EMBL/GenBank/DDBJ whole genome shotgun (WGS) entry which is preliminary data.</text>
</comment>
<reference evidence="1" key="1">
    <citation type="submission" date="2022-07" db="EMBL/GenBank/DDBJ databases">
        <title>Phylogenomic reconstructions and comparative analyses of Kickxellomycotina fungi.</title>
        <authorList>
            <person name="Reynolds N.K."/>
            <person name="Stajich J.E."/>
            <person name="Barry K."/>
            <person name="Grigoriev I.V."/>
            <person name="Crous P."/>
            <person name="Smith M.E."/>
        </authorList>
    </citation>
    <scope>NUCLEOTIDE SEQUENCE</scope>
    <source>
        <strain evidence="1">NRRL 5244</strain>
    </source>
</reference>
<evidence type="ECO:0000313" key="1">
    <source>
        <dbReference type="EMBL" id="KAJ1951045.1"/>
    </source>
</evidence>
<organism evidence="1 2">
    <name type="scientific">Linderina macrospora</name>
    <dbReference type="NCBI Taxonomy" id="4868"/>
    <lineage>
        <taxon>Eukaryota</taxon>
        <taxon>Fungi</taxon>
        <taxon>Fungi incertae sedis</taxon>
        <taxon>Zoopagomycota</taxon>
        <taxon>Kickxellomycotina</taxon>
        <taxon>Kickxellomycetes</taxon>
        <taxon>Kickxellales</taxon>
        <taxon>Kickxellaceae</taxon>
        <taxon>Linderina</taxon>
    </lineage>
</organism>
<evidence type="ECO:0000313" key="2">
    <source>
        <dbReference type="Proteomes" id="UP001150603"/>
    </source>
</evidence>